<evidence type="ECO:0000313" key="7">
    <source>
        <dbReference type="Proteomes" id="UP000029986"/>
    </source>
</evidence>
<gene>
    <name evidence="5 6" type="primary">cbiD</name>
    <name evidence="6" type="ORF">AT03_05650</name>
</gene>
<evidence type="ECO:0000256" key="3">
    <source>
        <dbReference type="ARBA" id="ARBA00022679"/>
    </source>
</evidence>
<dbReference type="PIRSF" id="PIRSF026782">
    <property type="entry name" value="CbiD"/>
    <property type="match status" value="1"/>
</dbReference>
<dbReference type="SUPFAM" id="SSF111342">
    <property type="entry name" value="CbiD-like"/>
    <property type="match status" value="1"/>
</dbReference>
<dbReference type="HOGENOM" id="CLU_041273_1_0_6"/>
<name>A0A097QZM8_HAFAL</name>
<dbReference type="UniPathway" id="UPA00148">
    <property type="reaction ID" value="UER00227"/>
</dbReference>
<dbReference type="GO" id="GO:0043780">
    <property type="term" value="F:cobalt-precorrin-5B C1-methyltransferase activity"/>
    <property type="evidence" value="ECO:0007669"/>
    <property type="project" value="RHEA"/>
</dbReference>
<accession>A0A097QZM8</accession>
<dbReference type="PANTHER" id="PTHR35863">
    <property type="entry name" value="COBALT-PRECORRIN-5B C(1)-METHYLTRANSFERASE"/>
    <property type="match status" value="1"/>
</dbReference>
<keyword evidence="7" id="KW-1185">Reference proteome</keyword>
<dbReference type="InterPro" id="IPR036074">
    <property type="entry name" value="CbiD_sf"/>
</dbReference>
<evidence type="ECO:0000256" key="4">
    <source>
        <dbReference type="ARBA" id="ARBA00022691"/>
    </source>
</evidence>
<dbReference type="AlphaFoldDB" id="A0A097QZM8"/>
<organism evidence="6 7">
    <name type="scientific">Hafnia alvei FB1</name>
    <dbReference type="NCBI Taxonomy" id="1453496"/>
    <lineage>
        <taxon>Bacteria</taxon>
        <taxon>Pseudomonadati</taxon>
        <taxon>Pseudomonadota</taxon>
        <taxon>Gammaproteobacteria</taxon>
        <taxon>Enterobacterales</taxon>
        <taxon>Hafniaceae</taxon>
        <taxon>Hafnia</taxon>
    </lineage>
</organism>
<keyword evidence="2 5" id="KW-0489">Methyltransferase</keyword>
<protein>
    <recommendedName>
        <fullName evidence="5">Cobalt-precorrin-5B C(1)-methyltransferase</fullName>
        <ecNumber evidence="5">2.1.1.195</ecNumber>
    </recommendedName>
    <alternativeName>
        <fullName evidence="5">Cobalt-precorrin-6A synthase</fullName>
    </alternativeName>
</protein>
<reference evidence="6 7" key="1">
    <citation type="journal article" date="2014" name="Gut Pathog.">
        <title>Gene clusters of Hafnia alvei strain FB1 important in survival and pathogenesis: a draft genome perspective.</title>
        <authorList>
            <person name="Tan J.Y."/>
            <person name="Yin W.F."/>
            <person name="Chan K.G."/>
        </authorList>
    </citation>
    <scope>NUCLEOTIDE SEQUENCE [LARGE SCALE GENOMIC DNA]</scope>
    <source>
        <strain evidence="6 7">FB1</strain>
    </source>
</reference>
<dbReference type="Gene3D" id="3.30.2110.10">
    <property type="entry name" value="CbiD-like"/>
    <property type="match status" value="1"/>
</dbReference>
<comment type="function">
    <text evidence="5">Catalyzes the methylation of C-1 in cobalt-precorrin-5B to form cobalt-precorrin-6A.</text>
</comment>
<dbReference type="PATRIC" id="fig|1453496.5.peg.1128"/>
<dbReference type="HAMAP" id="MF_00787">
    <property type="entry name" value="CbiD"/>
    <property type="match status" value="1"/>
</dbReference>
<keyword evidence="3 5" id="KW-0808">Transferase</keyword>
<keyword evidence="1 5" id="KW-0169">Cobalamin biosynthesis</keyword>
<dbReference type="Proteomes" id="UP000029986">
    <property type="component" value="Chromosome"/>
</dbReference>
<dbReference type="eggNOG" id="COG1903">
    <property type="taxonomic scope" value="Bacteria"/>
</dbReference>
<evidence type="ECO:0000256" key="5">
    <source>
        <dbReference type="HAMAP-Rule" id="MF_00787"/>
    </source>
</evidence>
<dbReference type="KEGG" id="hav:AT03_05650"/>
<dbReference type="NCBIfam" id="TIGR00312">
    <property type="entry name" value="cbiD"/>
    <property type="match status" value="1"/>
</dbReference>
<evidence type="ECO:0000313" key="6">
    <source>
        <dbReference type="EMBL" id="AIU71922.1"/>
    </source>
</evidence>
<sequence length="391" mass="42144">MSDTGLDTLWHNGKSYRKGYTTGSCATAAAKVAALMVLRQQVINQVSIVTPSGVTLRLNVEQPLICGQQASAAIRKDGGDDVDATHGMLIFAQVALNDSGSIGIVGGEGVGTVTRKGIGLPVGSSAINRTPLHTIEEAVREVIGPERGAEIVIFAPEGEERAQKTYNGRLGILGGISIIGTTGIVTPMSEESWKRSLALELEMKRAQGMTSVILVPGNHGERFVQEQMQLNGDRVVTMSNFVGYMLQETQRLGFRRVVLVGHLGKLIKVAAGIFHTHSHIADGRMETLVTRLALMGAPRELLQAVFECSTTEAAMELIEQHGLQAVYNDIAQAICARINQMLRFAVQPLQCDAVLFSFDNIVLGSNRPVNDIVADLRTEISQEILCEKESS</sequence>
<keyword evidence="4 5" id="KW-0949">S-adenosyl-L-methionine</keyword>
<dbReference type="EC" id="2.1.1.195" evidence="5"/>
<dbReference type="PANTHER" id="PTHR35863:SF1">
    <property type="entry name" value="COBALT-PRECORRIN-5B C(1)-METHYLTRANSFERASE"/>
    <property type="match status" value="1"/>
</dbReference>
<dbReference type="OrthoDB" id="6439987at2"/>
<dbReference type="InterPro" id="IPR002748">
    <property type="entry name" value="CbiD"/>
</dbReference>
<dbReference type="Pfam" id="PF01888">
    <property type="entry name" value="CbiD"/>
    <property type="match status" value="1"/>
</dbReference>
<dbReference type="GO" id="GO:0032259">
    <property type="term" value="P:methylation"/>
    <property type="evidence" value="ECO:0007669"/>
    <property type="project" value="UniProtKB-KW"/>
</dbReference>
<dbReference type="RefSeq" id="WP_025800480.1">
    <property type="nucleotide sequence ID" value="NZ_CP009706.1"/>
</dbReference>
<evidence type="ECO:0000256" key="1">
    <source>
        <dbReference type="ARBA" id="ARBA00022573"/>
    </source>
</evidence>
<comment type="catalytic activity">
    <reaction evidence="5">
        <text>Co-precorrin-5B + S-adenosyl-L-methionine = Co-precorrin-6A + S-adenosyl-L-homocysteine</text>
        <dbReference type="Rhea" id="RHEA:26285"/>
        <dbReference type="ChEBI" id="CHEBI:57856"/>
        <dbReference type="ChEBI" id="CHEBI:59789"/>
        <dbReference type="ChEBI" id="CHEBI:60063"/>
        <dbReference type="ChEBI" id="CHEBI:60064"/>
        <dbReference type="EC" id="2.1.1.195"/>
    </reaction>
</comment>
<proteinExistence type="inferred from homology"/>
<comment type="pathway">
    <text evidence="5">Cofactor biosynthesis; adenosylcobalamin biosynthesis; cob(II)yrinate a,c-diamide from sirohydrochlorin (anaerobic route): step 6/10.</text>
</comment>
<comment type="similarity">
    <text evidence="5">Belongs to the CbiD family.</text>
</comment>
<dbReference type="GO" id="GO:0019251">
    <property type="term" value="P:anaerobic cobalamin biosynthetic process"/>
    <property type="evidence" value="ECO:0007669"/>
    <property type="project" value="UniProtKB-UniRule"/>
</dbReference>
<dbReference type="EMBL" id="CP009706">
    <property type="protein sequence ID" value="AIU71922.1"/>
    <property type="molecule type" value="Genomic_DNA"/>
</dbReference>
<evidence type="ECO:0000256" key="2">
    <source>
        <dbReference type="ARBA" id="ARBA00022603"/>
    </source>
</evidence>